<sequence>MAASAPRPSPLPVSVVTLDEETPPSYPDAFLYANPVFRPVDASIPVLSTETSGSYASLLRFQNLDHLAEAEDSRGRFQNPPPRYSQPGYVLGGGGMMSIRRDLALKKKQDCLRMLFQILFTWLGFIDVYFSGYYLSASLDQYNAFVRGIPGQSPTVDSINEAWTAMCLDVLPYLITASLFVVAAIGLYRGKHSAINGYHIALLFRIGLLLTQHAGRDFLYCNFMNPALIVIVSSLLMAMEPVNEINAK</sequence>
<evidence type="ECO:0000313" key="3">
    <source>
        <dbReference type="Proteomes" id="UP001177023"/>
    </source>
</evidence>
<keyword evidence="3" id="KW-1185">Reference proteome</keyword>
<keyword evidence="1" id="KW-0812">Transmembrane</keyword>
<reference evidence="2" key="1">
    <citation type="submission" date="2023-06" db="EMBL/GenBank/DDBJ databases">
        <authorList>
            <person name="Delattre M."/>
        </authorList>
    </citation>
    <scope>NUCLEOTIDE SEQUENCE</scope>
    <source>
        <strain evidence="2">AF72</strain>
    </source>
</reference>
<keyword evidence="1" id="KW-1133">Transmembrane helix</keyword>
<evidence type="ECO:0000313" key="2">
    <source>
        <dbReference type="EMBL" id="CAJ0576195.1"/>
    </source>
</evidence>
<organism evidence="2 3">
    <name type="scientific">Mesorhabditis spiculigera</name>
    <dbReference type="NCBI Taxonomy" id="96644"/>
    <lineage>
        <taxon>Eukaryota</taxon>
        <taxon>Metazoa</taxon>
        <taxon>Ecdysozoa</taxon>
        <taxon>Nematoda</taxon>
        <taxon>Chromadorea</taxon>
        <taxon>Rhabditida</taxon>
        <taxon>Rhabditina</taxon>
        <taxon>Rhabditomorpha</taxon>
        <taxon>Rhabditoidea</taxon>
        <taxon>Rhabditidae</taxon>
        <taxon>Mesorhabditinae</taxon>
        <taxon>Mesorhabditis</taxon>
    </lineage>
</organism>
<dbReference type="AlphaFoldDB" id="A0AA36G2F4"/>
<evidence type="ECO:0000256" key="1">
    <source>
        <dbReference type="SAM" id="Phobius"/>
    </source>
</evidence>
<feature type="non-terminal residue" evidence="2">
    <location>
        <position position="1"/>
    </location>
</feature>
<comment type="caution">
    <text evidence="2">The sequence shown here is derived from an EMBL/GenBank/DDBJ whole genome shotgun (WGS) entry which is preliminary data.</text>
</comment>
<feature type="transmembrane region" description="Helical" evidence="1">
    <location>
        <begin position="223"/>
        <end position="242"/>
    </location>
</feature>
<proteinExistence type="predicted"/>
<gene>
    <name evidence="2" type="ORF">MSPICULIGERA_LOCUS14494</name>
</gene>
<name>A0AA36G2F4_9BILA</name>
<keyword evidence="1" id="KW-0472">Membrane</keyword>
<accession>A0AA36G2F4</accession>
<feature type="transmembrane region" description="Helical" evidence="1">
    <location>
        <begin position="115"/>
        <end position="135"/>
    </location>
</feature>
<feature type="transmembrane region" description="Helical" evidence="1">
    <location>
        <begin position="170"/>
        <end position="188"/>
    </location>
</feature>
<dbReference type="EMBL" id="CATQJA010002643">
    <property type="protein sequence ID" value="CAJ0576195.1"/>
    <property type="molecule type" value="Genomic_DNA"/>
</dbReference>
<dbReference type="Proteomes" id="UP001177023">
    <property type="component" value="Unassembled WGS sequence"/>
</dbReference>
<protein>
    <submittedName>
        <fullName evidence="2">Uncharacterized protein</fullName>
    </submittedName>
</protein>